<dbReference type="SUPFAM" id="SSF144232">
    <property type="entry name" value="HIT/MYND zinc finger-like"/>
    <property type="match status" value="1"/>
</dbReference>
<dbReference type="InterPro" id="IPR002893">
    <property type="entry name" value="Znf_MYND"/>
</dbReference>
<evidence type="ECO:0000313" key="8">
    <source>
        <dbReference type="EnsemblMetazoa" id="CLYHEMP016016.1"/>
    </source>
</evidence>
<feature type="region of interest" description="Disordered" evidence="6">
    <location>
        <begin position="1"/>
        <end position="20"/>
    </location>
</feature>
<evidence type="ECO:0000256" key="3">
    <source>
        <dbReference type="ARBA" id="ARBA00022833"/>
    </source>
</evidence>
<dbReference type="GeneID" id="136808934"/>
<keyword evidence="5" id="KW-0175">Coiled coil</keyword>
<evidence type="ECO:0000256" key="6">
    <source>
        <dbReference type="SAM" id="MobiDB-lite"/>
    </source>
</evidence>
<evidence type="ECO:0000313" key="9">
    <source>
        <dbReference type="Proteomes" id="UP000594262"/>
    </source>
</evidence>
<feature type="coiled-coil region" evidence="5">
    <location>
        <begin position="472"/>
        <end position="499"/>
    </location>
</feature>
<evidence type="ECO:0000259" key="7">
    <source>
        <dbReference type="PROSITE" id="PS50865"/>
    </source>
</evidence>
<dbReference type="InterPro" id="IPR012912">
    <property type="entry name" value="Plasmid_pRiA4b_Orf3-like"/>
</dbReference>
<dbReference type="OrthoDB" id="407198at2759"/>
<proteinExistence type="predicted"/>
<dbReference type="Proteomes" id="UP000594262">
    <property type="component" value="Unplaced"/>
</dbReference>
<dbReference type="Gene3D" id="6.10.140.2220">
    <property type="match status" value="1"/>
</dbReference>
<evidence type="ECO:0000256" key="1">
    <source>
        <dbReference type="ARBA" id="ARBA00022723"/>
    </source>
</evidence>
<feature type="domain" description="MYND-type" evidence="7">
    <location>
        <begin position="435"/>
        <end position="479"/>
    </location>
</feature>
<keyword evidence="2 4" id="KW-0863">Zinc-finger</keyword>
<dbReference type="PROSITE" id="PS50865">
    <property type="entry name" value="ZF_MYND_2"/>
    <property type="match status" value="1"/>
</dbReference>
<reference evidence="8" key="1">
    <citation type="submission" date="2021-01" db="UniProtKB">
        <authorList>
            <consortium name="EnsemblMetazoa"/>
        </authorList>
    </citation>
    <scope>IDENTIFICATION</scope>
</reference>
<evidence type="ECO:0000256" key="2">
    <source>
        <dbReference type="ARBA" id="ARBA00022771"/>
    </source>
</evidence>
<keyword evidence="1" id="KW-0479">Metal-binding</keyword>
<dbReference type="RefSeq" id="XP_066921596.1">
    <property type="nucleotide sequence ID" value="XM_067065495.1"/>
</dbReference>
<evidence type="ECO:0000256" key="5">
    <source>
        <dbReference type="SAM" id="Coils"/>
    </source>
</evidence>
<dbReference type="EnsemblMetazoa" id="CLYHEMT016016.1">
    <property type="protein sequence ID" value="CLYHEMP016016.1"/>
    <property type="gene ID" value="CLYHEMG016016"/>
</dbReference>
<dbReference type="Pfam" id="PF07929">
    <property type="entry name" value="PRiA4_ORF3"/>
    <property type="match status" value="1"/>
</dbReference>
<dbReference type="PANTHER" id="PTHR41878">
    <property type="entry name" value="LEXA REPRESSOR-RELATED"/>
    <property type="match status" value="1"/>
</dbReference>
<dbReference type="Gene3D" id="3.10.290.30">
    <property type="entry name" value="MM3350-like"/>
    <property type="match status" value="1"/>
</dbReference>
<dbReference type="SUPFAM" id="SSF159941">
    <property type="entry name" value="MM3350-like"/>
    <property type="match status" value="1"/>
</dbReference>
<accession>A0A7M5X0V5</accession>
<name>A0A7M5X0V5_9CNID</name>
<keyword evidence="9" id="KW-1185">Reference proteome</keyword>
<dbReference type="GO" id="GO:0008270">
    <property type="term" value="F:zinc ion binding"/>
    <property type="evidence" value="ECO:0007669"/>
    <property type="project" value="UniProtKB-KW"/>
</dbReference>
<organism evidence="8 9">
    <name type="scientific">Clytia hemisphaerica</name>
    <dbReference type="NCBI Taxonomy" id="252671"/>
    <lineage>
        <taxon>Eukaryota</taxon>
        <taxon>Metazoa</taxon>
        <taxon>Cnidaria</taxon>
        <taxon>Hydrozoa</taxon>
        <taxon>Hydroidolina</taxon>
        <taxon>Leptothecata</taxon>
        <taxon>Obeliida</taxon>
        <taxon>Clytiidae</taxon>
        <taxon>Clytia</taxon>
    </lineage>
</organism>
<keyword evidence="3" id="KW-0862">Zinc</keyword>
<dbReference type="Pfam" id="PF01753">
    <property type="entry name" value="zf-MYND"/>
    <property type="match status" value="1"/>
</dbReference>
<protein>
    <recommendedName>
        <fullName evidence="7">MYND-type domain-containing protein</fullName>
    </recommendedName>
</protein>
<dbReference type="PANTHER" id="PTHR41878:SF1">
    <property type="entry name" value="TNPR PROTEIN"/>
    <property type="match status" value="1"/>
</dbReference>
<dbReference type="InterPro" id="IPR024047">
    <property type="entry name" value="MM3350-like_sf"/>
</dbReference>
<dbReference type="AlphaFoldDB" id="A0A7M5X0V5"/>
<evidence type="ECO:0000256" key="4">
    <source>
        <dbReference type="PROSITE-ProRule" id="PRU00134"/>
    </source>
</evidence>
<dbReference type="PROSITE" id="PS01360">
    <property type="entry name" value="ZF_MYND_1"/>
    <property type="match status" value="1"/>
</dbReference>
<sequence>MELPKHADLSTEEKNAKVRISNEDSSPYEQFYHWPFETILKYTKTFPTPPPKNWTSQLGHENWDPRYDGYCDWAIPFQPEDPFGGMMRIMQTQMIYGAFSKEDLVYPEIQIKKLFAAPFERALTERSKSKEHLRLQSKIFVLKYSLTPFITSYDEEWEDRLTDKKVRAWRLISCYGETNLDTLHDRILGPAMGWCRHFHTYKYIVPTNGACFGPGTSEAIDKMHAMTSYTLDSSKYQLAHLLREPGQRLVYIYDLGDTWTHNLELVQVANRGDLLEMPCDDQVQNALIKEYNGELPKIKGVQLFAGELNCAPENSDGCGGMGNYGHLLKKGKKHISPEATRSPNWKDHKIKNAFKFDLDAHRKRLAEAIAGKSSAKTGQKMCNMMLQPDSHRFLNQQTRPGERVHEKCVGSLKTGCVPMSETIKIRPDKENEAVCAACGRQPNVQAGFKPLLRCGSCKAAWYCGKSCQHSDWKNHKDKCVKMRKERKEYKKEVASCDDQKVLATRCSR</sequence>